<evidence type="ECO:0000313" key="4">
    <source>
        <dbReference type="Proteomes" id="UP000229307"/>
    </source>
</evidence>
<dbReference type="GO" id="GO:0005975">
    <property type="term" value="P:carbohydrate metabolic process"/>
    <property type="evidence" value="ECO:0007669"/>
    <property type="project" value="TreeGrafter"/>
</dbReference>
<dbReference type="GO" id="GO:0001681">
    <property type="term" value="F:sialate O-acetylesterase activity"/>
    <property type="evidence" value="ECO:0007669"/>
    <property type="project" value="InterPro"/>
</dbReference>
<dbReference type="PANTHER" id="PTHR22901:SF0">
    <property type="entry name" value="SIALATE O-ACETYLESTERASE"/>
    <property type="match status" value="1"/>
</dbReference>
<dbReference type="PANTHER" id="PTHR22901">
    <property type="entry name" value="SIALATE O-ACETYLESTERASE"/>
    <property type="match status" value="1"/>
</dbReference>
<reference evidence="4" key="1">
    <citation type="submission" date="2017-09" db="EMBL/GenBank/DDBJ databases">
        <title>Depth-based differentiation of microbial function through sediment-hosted aquifers and enrichment of novel symbionts in the deep terrestrial subsurface.</title>
        <authorList>
            <person name="Probst A.J."/>
            <person name="Ladd B."/>
            <person name="Jarett J.K."/>
            <person name="Geller-Mcgrath D.E."/>
            <person name="Sieber C.M.K."/>
            <person name="Emerson J.B."/>
            <person name="Anantharaman K."/>
            <person name="Thomas B.C."/>
            <person name="Malmstrom R."/>
            <person name="Stieglmeier M."/>
            <person name="Klingl A."/>
            <person name="Woyke T."/>
            <person name="Ryan C.M."/>
            <person name="Banfield J.F."/>
        </authorList>
    </citation>
    <scope>NUCLEOTIDE SEQUENCE [LARGE SCALE GENOMIC DNA]</scope>
</reference>
<evidence type="ECO:0000259" key="2">
    <source>
        <dbReference type="Pfam" id="PF03629"/>
    </source>
</evidence>
<protein>
    <submittedName>
        <fullName evidence="3">Sialate O-acetylesterase</fullName>
    </submittedName>
</protein>
<organism evidence="3 4">
    <name type="scientific">Candidatus Desantisbacteria bacterium CG_4_10_14_0_8_um_filter_48_22</name>
    <dbReference type="NCBI Taxonomy" id="1974543"/>
    <lineage>
        <taxon>Bacteria</taxon>
        <taxon>Candidatus Desantisiibacteriota</taxon>
    </lineage>
</organism>
<dbReference type="EMBL" id="PFMR01000100">
    <property type="protein sequence ID" value="PIZ17628.1"/>
    <property type="molecule type" value="Genomic_DNA"/>
</dbReference>
<dbReference type="InterPro" id="IPR039329">
    <property type="entry name" value="SIAE"/>
</dbReference>
<dbReference type="InterPro" id="IPR036514">
    <property type="entry name" value="SGNH_hydro_sf"/>
</dbReference>
<evidence type="ECO:0000313" key="3">
    <source>
        <dbReference type="EMBL" id="PIZ17628.1"/>
    </source>
</evidence>
<accession>A0A2M7SDP1</accession>
<keyword evidence="1" id="KW-0378">Hydrolase</keyword>
<dbReference type="Pfam" id="PF03629">
    <property type="entry name" value="SASA"/>
    <property type="match status" value="1"/>
</dbReference>
<sequence length="213" mass="23908">WYQGESNAGEARKYQKLFPAMIRDWRSRWNQGDFGFMFVQLANFMAVQKRPSEGGWAELREAQLMTLSVPKTGMAVITDIGDEKDIHPKNKQDVGKRLALAALGTVYDKKIVYYGPIYDSMKVEGSKIRLSFKHAGTGLAVKEGEELKGFAICGENKSFKWANVQIDGNTVLAWNDEIEIPVAIRYGWANNPIGNLYNKEGLPATPFRTDAPN</sequence>
<comment type="caution">
    <text evidence="3">The sequence shown here is derived from an EMBL/GenBank/DDBJ whole genome shotgun (WGS) entry which is preliminary data.</text>
</comment>
<feature type="domain" description="Sialate O-acetylesterase" evidence="2">
    <location>
        <begin position="1"/>
        <end position="102"/>
    </location>
</feature>
<dbReference type="SUPFAM" id="SSF52266">
    <property type="entry name" value="SGNH hydrolase"/>
    <property type="match status" value="1"/>
</dbReference>
<feature type="non-terminal residue" evidence="3">
    <location>
        <position position="1"/>
    </location>
</feature>
<evidence type="ECO:0000256" key="1">
    <source>
        <dbReference type="ARBA" id="ARBA00022801"/>
    </source>
</evidence>
<dbReference type="Proteomes" id="UP000229307">
    <property type="component" value="Unassembled WGS sequence"/>
</dbReference>
<dbReference type="AlphaFoldDB" id="A0A2M7SDP1"/>
<dbReference type="Gene3D" id="3.40.50.1110">
    <property type="entry name" value="SGNH hydrolase"/>
    <property type="match status" value="1"/>
</dbReference>
<gene>
    <name evidence="3" type="ORF">COY52_03655</name>
</gene>
<dbReference type="InterPro" id="IPR005181">
    <property type="entry name" value="SASA"/>
</dbReference>
<proteinExistence type="predicted"/>
<name>A0A2M7SDP1_9BACT</name>